<reference evidence="2 3" key="1">
    <citation type="submission" date="2019-05" db="EMBL/GenBank/DDBJ databases">
        <title>OXA-830, a novel chromosomally encoded expanded-spectrum class D beta-lactamase in Aeromonas simiae.</title>
        <authorList>
            <person name="Zhou W."/>
            <person name="Chen Q."/>
        </authorList>
    </citation>
    <scope>NUCLEOTIDE SEQUENCE [LARGE SCALE GENOMIC DNA]</scope>
    <source>
        <strain evidence="2 3">A6</strain>
    </source>
</reference>
<dbReference type="PROSITE" id="PS51707">
    <property type="entry name" value="CYTH"/>
    <property type="match status" value="1"/>
</dbReference>
<dbReference type="PANTHER" id="PTHR39569">
    <property type="entry name" value="INORGANIC TRIPHOSPHATASE"/>
    <property type="match status" value="1"/>
</dbReference>
<dbReference type="Pfam" id="PF01928">
    <property type="entry name" value="CYTH"/>
    <property type="match status" value="1"/>
</dbReference>
<feature type="domain" description="CYTH" evidence="1">
    <location>
        <begin position="2"/>
        <end position="202"/>
    </location>
</feature>
<evidence type="ECO:0000313" key="3">
    <source>
        <dbReference type="Proteomes" id="UP000594034"/>
    </source>
</evidence>
<dbReference type="AlphaFoldDB" id="A0A5J6WTJ5"/>
<evidence type="ECO:0000313" key="2">
    <source>
        <dbReference type="EMBL" id="QFI53557.1"/>
    </source>
</evidence>
<keyword evidence="3" id="KW-1185">Reference proteome</keyword>
<dbReference type="EMBL" id="CP040449">
    <property type="protein sequence ID" value="QFI53557.1"/>
    <property type="molecule type" value="Genomic_DNA"/>
</dbReference>
<dbReference type="GO" id="GO:0046872">
    <property type="term" value="F:metal ion binding"/>
    <property type="evidence" value="ECO:0007669"/>
    <property type="project" value="TreeGrafter"/>
</dbReference>
<organism evidence="2 3">
    <name type="scientific">Aeromonas simiae</name>
    <dbReference type="NCBI Taxonomy" id="218936"/>
    <lineage>
        <taxon>Bacteria</taxon>
        <taxon>Pseudomonadati</taxon>
        <taxon>Pseudomonadota</taxon>
        <taxon>Gammaproteobacteria</taxon>
        <taxon>Aeromonadales</taxon>
        <taxon>Aeromonadaceae</taxon>
        <taxon>Aeromonas</taxon>
    </lineage>
</organism>
<dbReference type="PANTHER" id="PTHR39569:SF1">
    <property type="entry name" value="INORGANIC TRIPHOSPHATASE"/>
    <property type="match status" value="1"/>
</dbReference>
<dbReference type="KEGG" id="asim:FE240_01855"/>
<dbReference type="InterPro" id="IPR033469">
    <property type="entry name" value="CYTH-like_dom_sf"/>
</dbReference>
<proteinExistence type="predicted"/>
<dbReference type="Gene3D" id="2.40.320.10">
    <property type="entry name" value="Hypothetical Protein Pfu-838710-001"/>
    <property type="match status" value="1"/>
</dbReference>
<dbReference type="InterPro" id="IPR023577">
    <property type="entry name" value="CYTH_domain"/>
</dbReference>
<dbReference type="Proteomes" id="UP000594034">
    <property type="component" value="Chromosome"/>
</dbReference>
<dbReference type="RefSeq" id="WP_193003153.1">
    <property type="nucleotide sequence ID" value="NZ_CP040449.1"/>
</dbReference>
<name>A0A5J6WTJ5_9GAMM</name>
<accession>A0A5J6WTJ5</accession>
<gene>
    <name evidence="2" type="ORF">FE240_01855</name>
</gene>
<evidence type="ECO:0000259" key="1">
    <source>
        <dbReference type="PROSITE" id="PS51707"/>
    </source>
</evidence>
<dbReference type="SUPFAM" id="SSF55154">
    <property type="entry name" value="CYTH-like phosphatases"/>
    <property type="match status" value="1"/>
</dbReference>
<dbReference type="InterPro" id="IPR039013">
    <property type="entry name" value="YgiF"/>
</dbReference>
<dbReference type="SMART" id="SM01118">
    <property type="entry name" value="CYTH"/>
    <property type="match status" value="1"/>
</dbReference>
<protein>
    <submittedName>
        <fullName evidence="2">CYTH domain-containing protein</fullName>
    </submittedName>
</protein>
<dbReference type="CDD" id="cd07756">
    <property type="entry name" value="CYTH-like_Pase_CHAD"/>
    <property type="match status" value="1"/>
</dbReference>
<sequence length="296" mass="32541">MTQEIEIKFCLNPDFYADIAGFIEEICAKEQKINNLGNSYFDTPDLALRRLDMGLRIRRWGDQAEQTIKCRGQGVGGLHSRPEYNAPVSGDTPDLTLFPATIWPQGCDVAALQQALSPLFRTDFARTTWQVVYQGAEIELAHDRGEIEGRLGREPIDELELELKSGSAVALFELAARLLALGGLRPGHQSKAQRGYLLAGQGTPWALRGTPLPRDLAGLVDDLQHHEACLLAQVDGAAPRITAAAHALLAQAQGLAWQAPLRRWLADWEASPDATRLYQPDYGAFLLAISRQLHGS</sequence>
<dbReference type="GO" id="GO:0050355">
    <property type="term" value="F:inorganic triphosphate phosphatase activity"/>
    <property type="evidence" value="ECO:0007669"/>
    <property type="project" value="InterPro"/>
</dbReference>